<protein>
    <submittedName>
        <fullName evidence="1">Uncharacterized protein</fullName>
    </submittedName>
</protein>
<name>A0A9P4MRN9_9PLEO</name>
<keyword evidence="2" id="KW-1185">Reference proteome</keyword>
<dbReference type="AlphaFoldDB" id="A0A9P4MRN9"/>
<gene>
    <name evidence="1" type="ORF">GQ43DRAFT_88388</name>
</gene>
<sequence length="128" mass="15117">MGIDQTLPWNPSSIAVRLEGHMRFGSLFIYLIPIIVEKTRGQYNAQSYTQYIHFRTISPLPHFRRKIAMIIRSYWQPIHPIRLNLFNLSTFACSKPLSTAYSRELSNFMYNCQGMSSIRNRNSFQLFY</sequence>
<evidence type="ECO:0000313" key="1">
    <source>
        <dbReference type="EMBL" id="KAF2200122.1"/>
    </source>
</evidence>
<dbReference type="EMBL" id="ML994038">
    <property type="protein sequence ID" value="KAF2200122.1"/>
    <property type="molecule type" value="Genomic_DNA"/>
</dbReference>
<accession>A0A9P4MRN9</accession>
<proteinExistence type="predicted"/>
<comment type="caution">
    <text evidence="1">The sequence shown here is derived from an EMBL/GenBank/DDBJ whole genome shotgun (WGS) entry which is preliminary data.</text>
</comment>
<reference evidence="1" key="1">
    <citation type="journal article" date="2020" name="Stud. Mycol.">
        <title>101 Dothideomycetes genomes: a test case for predicting lifestyles and emergence of pathogens.</title>
        <authorList>
            <person name="Haridas S."/>
            <person name="Albert R."/>
            <person name="Binder M."/>
            <person name="Bloem J."/>
            <person name="Labutti K."/>
            <person name="Salamov A."/>
            <person name="Andreopoulos B."/>
            <person name="Baker S."/>
            <person name="Barry K."/>
            <person name="Bills G."/>
            <person name="Bluhm B."/>
            <person name="Cannon C."/>
            <person name="Castanera R."/>
            <person name="Culley D."/>
            <person name="Daum C."/>
            <person name="Ezra D."/>
            <person name="Gonzalez J."/>
            <person name="Henrissat B."/>
            <person name="Kuo A."/>
            <person name="Liang C."/>
            <person name="Lipzen A."/>
            <person name="Lutzoni F."/>
            <person name="Magnuson J."/>
            <person name="Mondo S."/>
            <person name="Nolan M."/>
            <person name="Ohm R."/>
            <person name="Pangilinan J."/>
            <person name="Park H.-J."/>
            <person name="Ramirez L."/>
            <person name="Alfaro M."/>
            <person name="Sun H."/>
            <person name="Tritt A."/>
            <person name="Yoshinaga Y."/>
            <person name="Zwiers L.-H."/>
            <person name="Turgeon B."/>
            <person name="Goodwin S."/>
            <person name="Spatafora J."/>
            <person name="Crous P."/>
            <person name="Grigoriev I."/>
        </authorList>
    </citation>
    <scope>NUCLEOTIDE SEQUENCE</scope>
    <source>
        <strain evidence="1">ATCC 74209</strain>
    </source>
</reference>
<evidence type="ECO:0000313" key="2">
    <source>
        <dbReference type="Proteomes" id="UP000799536"/>
    </source>
</evidence>
<organism evidence="1 2">
    <name type="scientific">Delitschia confertaspora ATCC 74209</name>
    <dbReference type="NCBI Taxonomy" id="1513339"/>
    <lineage>
        <taxon>Eukaryota</taxon>
        <taxon>Fungi</taxon>
        <taxon>Dikarya</taxon>
        <taxon>Ascomycota</taxon>
        <taxon>Pezizomycotina</taxon>
        <taxon>Dothideomycetes</taxon>
        <taxon>Pleosporomycetidae</taxon>
        <taxon>Pleosporales</taxon>
        <taxon>Delitschiaceae</taxon>
        <taxon>Delitschia</taxon>
    </lineage>
</organism>
<dbReference type="Proteomes" id="UP000799536">
    <property type="component" value="Unassembled WGS sequence"/>
</dbReference>